<keyword evidence="1" id="KW-1133">Transmembrane helix</keyword>
<sequence>MGYVDNNLMSGEGVVYKANIHWFIFVPGILIFAIGIYLFTLDIEGDIGPIFGFITIIIAIFSLVKAMITKITTELAVTTKRVIAKVGLIRRNTVELNHSKVESFNIDQSILGRVFGFGTLIVNGTGGGKTPIPSIDSPLDFRRVRF</sequence>
<dbReference type="EMBL" id="UOFU01000391">
    <property type="protein sequence ID" value="VAX04714.1"/>
    <property type="molecule type" value="Genomic_DNA"/>
</dbReference>
<evidence type="ECO:0000313" key="3">
    <source>
        <dbReference type="EMBL" id="VAX04714.1"/>
    </source>
</evidence>
<dbReference type="PANTHER" id="PTHR37938:SF1">
    <property type="entry name" value="BLL0215 PROTEIN"/>
    <property type="match status" value="1"/>
</dbReference>
<keyword evidence="1" id="KW-0472">Membrane</keyword>
<dbReference type="AlphaFoldDB" id="A0A3B1AY97"/>
<name>A0A3B1AY97_9ZZZZ</name>
<evidence type="ECO:0000259" key="2">
    <source>
        <dbReference type="Pfam" id="PF03703"/>
    </source>
</evidence>
<dbReference type="Pfam" id="PF03703">
    <property type="entry name" value="bPH_2"/>
    <property type="match status" value="1"/>
</dbReference>
<evidence type="ECO:0000256" key="1">
    <source>
        <dbReference type="SAM" id="Phobius"/>
    </source>
</evidence>
<accession>A0A3B1AY97</accession>
<dbReference type="PANTHER" id="PTHR37938">
    <property type="entry name" value="BLL0215 PROTEIN"/>
    <property type="match status" value="1"/>
</dbReference>
<feature type="domain" description="YdbS-like PH" evidence="2">
    <location>
        <begin position="72"/>
        <end position="138"/>
    </location>
</feature>
<keyword evidence="1" id="KW-0812">Transmembrane</keyword>
<proteinExistence type="predicted"/>
<protein>
    <submittedName>
        <fullName evidence="3">Membrane-flanked domain</fullName>
    </submittedName>
</protein>
<gene>
    <name evidence="3" type="ORF">MNBD_GAMMA20-876</name>
</gene>
<organism evidence="3">
    <name type="scientific">hydrothermal vent metagenome</name>
    <dbReference type="NCBI Taxonomy" id="652676"/>
    <lineage>
        <taxon>unclassified sequences</taxon>
        <taxon>metagenomes</taxon>
        <taxon>ecological metagenomes</taxon>
    </lineage>
</organism>
<dbReference type="InterPro" id="IPR005182">
    <property type="entry name" value="YdbS-like_PH"/>
</dbReference>
<reference evidence="3" key="1">
    <citation type="submission" date="2018-06" db="EMBL/GenBank/DDBJ databases">
        <authorList>
            <person name="Zhirakovskaya E."/>
        </authorList>
    </citation>
    <scope>NUCLEOTIDE SEQUENCE</scope>
</reference>
<feature type="transmembrane region" description="Helical" evidence="1">
    <location>
        <begin position="47"/>
        <end position="68"/>
    </location>
</feature>
<feature type="transmembrane region" description="Helical" evidence="1">
    <location>
        <begin position="20"/>
        <end position="40"/>
    </location>
</feature>